<organism evidence="2 3">
    <name type="scientific">Paraflavitalea soli</name>
    <dbReference type="NCBI Taxonomy" id="2315862"/>
    <lineage>
        <taxon>Bacteria</taxon>
        <taxon>Pseudomonadati</taxon>
        <taxon>Bacteroidota</taxon>
        <taxon>Chitinophagia</taxon>
        <taxon>Chitinophagales</taxon>
        <taxon>Chitinophagaceae</taxon>
        <taxon>Paraflavitalea</taxon>
    </lineage>
</organism>
<evidence type="ECO:0000259" key="1">
    <source>
        <dbReference type="Pfam" id="PF14129"/>
    </source>
</evidence>
<evidence type="ECO:0000313" key="2">
    <source>
        <dbReference type="EMBL" id="AXY75831.1"/>
    </source>
</evidence>
<proteinExistence type="predicted"/>
<dbReference type="Proteomes" id="UP000263900">
    <property type="component" value="Chromosome"/>
</dbReference>
<dbReference type="PROSITE" id="PS51257">
    <property type="entry name" value="PROKAR_LIPOPROTEIN"/>
    <property type="match status" value="1"/>
</dbReference>
<dbReference type="AlphaFoldDB" id="A0A3B7MZY2"/>
<evidence type="ECO:0000313" key="3">
    <source>
        <dbReference type="Proteomes" id="UP000263900"/>
    </source>
</evidence>
<reference evidence="2 3" key="1">
    <citation type="submission" date="2018-09" db="EMBL/GenBank/DDBJ databases">
        <title>Genome sequencing of strain 6GH32-13.</title>
        <authorList>
            <person name="Weon H.-Y."/>
            <person name="Heo J."/>
            <person name="Kwon S.-W."/>
        </authorList>
    </citation>
    <scope>NUCLEOTIDE SEQUENCE [LARGE SCALE GENOMIC DNA]</scope>
    <source>
        <strain evidence="2 3">5GH32-13</strain>
    </source>
</reference>
<sequence>MIGMRKQHTKALMGKAIIKYVLLGCLLVLVLIGCTNKDKIPGDVLPREEMEKVMWDMVQADRFSSQFLERDSIARKDIKTENLKLYEKVFQVHKITKEEFVHSFQFYLSRPDINKVLFDTMAARANRRRADVYTNPEMAQ</sequence>
<protein>
    <submittedName>
        <fullName evidence="2">DUF4296 domain-containing protein</fullName>
    </submittedName>
</protein>
<dbReference type="EMBL" id="CP032157">
    <property type="protein sequence ID" value="AXY75831.1"/>
    <property type="molecule type" value="Genomic_DNA"/>
</dbReference>
<dbReference type="OrthoDB" id="655149at2"/>
<dbReference type="InterPro" id="IPR025381">
    <property type="entry name" value="DUF4296"/>
</dbReference>
<keyword evidence="3" id="KW-1185">Reference proteome</keyword>
<dbReference type="KEGG" id="pseg:D3H65_18380"/>
<dbReference type="Pfam" id="PF14129">
    <property type="entry name" value="DUF4296"/>
    <property type="match status" value="1"/>
</dbReference>
<accession>A0A3B7MZY2</accession>
<gene>
    <name evidence="2" type="ORF">D3H65_18380</name>
</gene>
<feature type="domain" description="DUF4296" evidence="1">
    <location>
        <begin position="41"/>
        <end position="128"/>
    </location>
</feature>
<name>A0A3B7MZY2_9BACT</name>